<gene>
    <name evidence="2" type="ORF">BLGHR1_12643</name>
</gene>
<feature type="compositionally biased region" description="Basic and acidic residues" evidence="1">
    <location>
        <begin position="623"/>
        <end position="635"/>
    </location>
</feature>
<feature type="compositionally biased region" description="Polar residues" evidence="1">
    <location>
        <begin position="359"/>
        <end position="394"/>
    </location>
</feature>
<feature type="compositionally biased region" description="Basic and acidic residues" evidence="1">
    <location>
        <begin position="584"/>
        <end position="596"/>
    </location>
</feature>
<evidence type="ECO:0000313" key="2">
    <source>
        <dbReference type="EMBL" id="SZF01870.1"/>
    </source>
</evidence>
<feature type="compositionally biased region" description="Polar residues" evidence="1">
    <location>
        <begin position="460"/>
        <end position="475"/>
    </location>
</feature>
<feature type="compositionally biased region" description="Basic and acidic residues" evidence="1">
    <location>
        <begin position="143"/>
        <end position="166"/>
    </location>
</feature>
<feature type="region of interest" description="Disordered" evidence="1">
    <location>
        <begin position="584"/>
        <end position="727"/>
    </location>
</feature>
<dbReference type="VEuPathDB" id="FungiDB:BLGHR1_12643"/>
<feature type="compositionally biased region" description="Acidic residues" evidence="1">
    <location>
        <begin position="115"/>
        <end position="125"/>
    </location>
</feature>
<feature type="compositionally biased region" description="Low complexity" evidence="1">
    <location>
        <begin position="448"/>
        <end position="459"/>
    </location>
</feature>
<evidence type="ECO:0000256" key="1">
    <source>
        <dbReference type="SAM" id="MobiDB-lite"/>
    </source>
</evidence>
<feature type="compositionally biased region" description="Basic and acidic residues" evidence="1">
    <location>
        <begin position="681"/>
        <end position="692"/>
    </location>
</feature>
<feature type="compositionally biased region" description="Polar residues" evidence="1">
    <location>
        <begin position="126"/>
        <end position="142"/>
    </location>
</feature>
<feature type="compositionally biased region" description="Basic and acidic residues" evidence="1">
    <location>
        <begin position="429"/>
        <end position="447"/>
    </location>
</feature>
<reference evidence="2 3" key="1">
    <citation type="submission" date="2017-11" db="EMBL/GenBank/DDBJ databases">
        <authorList>
            <person name="Kracher B."/>
        </authorList>
    </citation>
    <scope>NUCLEOTIDE SEQUENCE [LARGE SCALE GENOMIC DNA]</scope>
    <source>
        <strain evidence="2 3">RACE1</strain>
    </source>
</reference>
<accession>A0A383UR96</accession>
<evidence type="ECO:0000313" key="3">
    <source>
        <dbReference type="Proteomes" id="UP000275772"/>
    </source>
</evidence>
<proteinExistence type="predicted"/>
<dbReference type="EMBL" id="UNSH01000041">
    <property type="protein sequence ID" value="SZF01870.1"/>
    <property type="molecule type" value="Genomic_DNA"/>
</dbReference>
<feature type="compositionally biased region" description="Polar residues" evidence="1">
    <location>
        <begin position="597"/>
        <end position="621"/>
    </location>
</feature>
<feature type="region of interest" description="Disordered" evidence="1">
    <location>
        <begin position="528"/>
        <end position="548"/>
    </location>
</feature>
<feature type="region of interest" description="Disordered" evidence="1">
    <location>
        <begin position="342"/>
        <end position="485"/>
    </location>
</feature>
<sequence>MNAYQTKLTLDNYQSSREFYEVGCKTVEPGMGDVNDYRASRSPAIRMRKAAPAPLIQQSYSHYGLESPLFDQSSISPLKIRAAMTSAHPVSPPGLRPRNSPIVPPINSSYSFVDGQEDTISENDSDASSICHSPSWNSSSGKNTRDKQEKKRREKSQKEESREAEIVKAAARPKKLSKPPPNFYSRPEKDQSKKSMPPNIDVSLANSKTVNLDSQGSYHDPGFMSSKVDLPHPVNTIISTPDTGLSFIGGLKLRQMEEANVQKVIWGIKRRDRNDASLRWLLKPYDSHSKTVPSPISMKTLNARNGSAWNSEVEDQSLAQPEVFIRDRIIYQEAEKNLNISTKDDNPLYMHPTSHIESESTNSIQSPVSASSQILPDPINRNQSQVSALTTSGHQALIPPDEMHPILGRARNPRLKLSNSPAHVAGNEKMTKQEEPISPHEEFRETQASDSSSASQDTSQILEPSTESSLSPVTNKTHRKSKLLTNSYRHISTGCGLRGIKSASKTAFSRPTSATEYAVDYATLCQTPNLDESDSDPPSRPISRNNSNFREVITENLAANSRRKSLGLEYSQKFMEQVKSDFHRITSSKRKSDVRSGTDSSEECSIQGSVSNITTPVTSRPHSSRDKLSDIKLLDHPLSPSSTPADSSQDHQLAESSNGDTVEPLIRSKDLSQIPLVSESLRGDHTERDDMRNNMTKTMQVPSLHTPNVTNSESITQPFSPSNTPFLPPLKHQSFTRTSERSAVPPVRGLVKKTGKISDLPRSVNNTIDTKEDIMDGSEQLKNARLNLTTKSPFLRSLQPPDQSSSMTSKSEPFAKVFVVCCSCKYFHDLPSKIYACMNIPDNVVTEQNLGVNGVISTRVKCPWCGHGMTTSCCAGYVAVVCMKEKLH</sequence>
<protein>
    <submittedName>
        <fullName evidence="2">Uncharacterized protein</fullName>
    </submittedName>
</protein>
<dbReference type="AlphaFoldDB" id="A0A383UR96"/>
<dbReference type="Proteomes" id="UP000275772">
    <property type="component" value="Unassembled WGS sequence"/>
</dbReference>
<feature type="compositionally biased region" description="Polar residues" evidence="1">
    <location>
        <begin position="693"/>
        <end position="725"/>
    </location>
</feature>
<organism evidence="2 3">
    <name type="scientific">Blumeria hordei</name>
    <name type="common">Barley powdery mildew</name>
    <name type="synonym">Blumeria graminis f. sp. hordei</name>
    <dbReference type="NCBI Taxonomy" id="2867405"/>
    <lineage>
        <taxon>Eukaryota</taxon>
        <taxon>Fungi</taxon>
        <taxon>Dikarya</taxon>
        <taxon>Ascomycota</taxon>
        <taxon>Pezizomycotina</taxon>
        <taxon>Leotiomycetes</taxon>
        <taxon>Erysiphales</taxon>
        <taxon>Erysiphaceae</taxon>
        <taxon>Blumeria</taxon>
    </lineage>
</organism>
<feature type="region of interest" description="Disordered" evidence="1">
    <location>
        <begin position="88"/>
        <end position="202"/>
    </location>
</feature>
<name>A0A383UR96_BLUHO</name>